<accession>A0AAT9JZP8</accession>
<name>A0AAT9JZP8_SYNEL</name>
<dbReference type="AlphaFoldDB" id="A0AAT9JZP8"/>
<evidence type="ECO:0000313" key="1">
    <source>
        <dbReference type="EMBL" id="QFZ92816.2"/>
    </source>
</evidence>
<gene>
    <name evidence="1" type="ORF">EKO22_11195</name>
</gene>
<sequence>MTPIAQAAALFELIIQKTTPSTEPKLRSILATKTAPPDVCLCFVVALDEVVKTLETQTLEQTDQVSIGCVWTAFSFGDRYLLTSATSSYSAMAKAFEDSRSIQSLFTDIAEQSASESLILTDDWNQSQLVWRSDHSTIQNDKEYSNPVDRLCQEIMMPFSSTQDRRN</sequence>
<dbReference type="RefSeq" id="WP_228383141.1">
    <property type="nucleotide sequence ID" value="NZ_CP034671.2"/>
</dbReference>
<protein>
    <submittedName>
        <fullName evidence="1">Uncharacterized protein</fullName>
    </submittedName>
</protein>
<dbReference type="EMBL" id="CP034671">
    <property type="protein sequence ID" value="QFZ92816.2"/>
    <property type="molecule type" value="Genomic_DNA"/>
</dbReference>
<reference evidence="1" key="1">
    <citation type="submission" date="2024-01" db="EMBL/GenBank/DDBJ databases">
        <title>Synechococcus elongatus PCC 11802, a close yet different native of Synechococcus elongatus PCC 11801.</title>
        <authorList>
            <person name="Jaiswal D."/>
            <person name="Sengupta A."/>
            <person name="Sengupta S."/>
            <person name="Pakrasi H.B."/>
            <person name="Wangikar P."/>
        </authorList>
    </citation>
    <scope>NUCLEOTIDE SEQUENCE</scope>
    <source>
        <strain evidence="1">PCC 11802</strain>
    </source>
</reference>
<organism evidence="1">
    <name type="scientific">Synechococcus elongatus PCC 11802</name>
    <dbReference type="NCBI Taxonomy" id="2283154"/>
    <lineage>
        <taxon>Bacteria</taxon>
        <taxon>Bacillati</taxon>
        <taxon>Cyanobacteriota</taxon>
        <taxon>Cyanophyceae</taxon>
        <taxon>Synechococcales</taxon>
        <taxon>Synechococcaceae</taxon>
        <taxon>Synechococcus</taxon>
    </lineage>
</organism>
<proteinExistence type="predicted"/>